<proteinExistence type="predicted"/>
<dbReference type="Pfam" id="PF13469">
    <property type="entry name" value="Sulfotransfer_3"/>
    <property type="match status" value="1"/>
</dbReference>
<dbReference type="AlphaFoldDB" id="F4Y2M9"/>
<evidence type="ECO:0000313" key="1">
    <source>
        <dbReference type="EMBL" id="AEE88237.1"/>
    </source>
</evidence>
<dbReference type="EMBL" id="HQ696496">
    <property type="protein sequence ID" value="AEE88237.1"/>
    <property type="molecule type" value="Genomic_DNA"/>
</dbReference>
<dbReference type="EMBL" id="GL890971">
    <property type="protein sequence ID" value="EGJ28873.1"/>
    <property type="molecule type" value="Genomic_DNA"/>
</dbReference>
<dbReference type="RefSeq" id="WP_008190724.1">
    <property type="nucleotide sequence ID" value="NZ_GL890971.1"/>
</dbReference>
<keyword evidence="3" id="KW-1185">Reference proteome</keyword>
<sequence>MSISVDNNISQTGHSESFDGLQFPTEIHFISGLPRSGSTLLSAILRQNPRFHATMSTPVFGLIQRLLEGMSRNELASFISQQQKKDLLLGVFAAYYQPQIQQGQLVIDTSRMWCAQLPLIDQLFPQAKVICCVRNVAWIMDSLERLVRSNPWVISGLFADFSESATVYDRTQKLGQNQYMVGMAYNALKEAYYGEYSDKLLLVEYDLLTNQPTETLHKIYNFLGEAPFEHNFKHVEYDEPEFDSKLGLPGLHKVRKKVEFVPRNTVLPPDLFEKYDKLSFWLKSS</sequence>
<dbReference type="Proteomes" id="UP000003959">
    <property type="component" value="Unassembled WGS sequence"/>
</dbReference>
<evidence type="ECO:0000313" key="3">
    <source>
        <dbReference type="Proteomes" id="UP000003959"/>
    </source>
</evidence>
<dbReference type="HOGENOM" id="CLU_088223_0_0_3"/>
<dbReference type="GO" id="GO:0016740">
    <property type="term" value="F:transferase activity"/>
    <property type="evidence" value="ECO:0007669"/>
    <property type="project" value="UniProtKB-KW"/>
</dbReference>
<dbReference type="eggNOG" id="ENOG502Z7Q6">
    <property type="taxonomic scope" value="Bacteria"/>
</dbReference>
<evidence type="ECO:0000313" key="2">
    <source>
        <dbReference type="EMBL" id="EGJ28873.1"/>
    </source>
</evidence>
<reference evidence="1 3" key="1">
    <citation type="journal article" date="2011" name="Proc. Natl. Acad. Sci. U.S.A.">
        <title>Genomic insights into the physiology and ecology of the marine filamentous cyanobacterium Lyngbya majuscula.</title>
        <authorList>
            <person name="Jones A.C."/>
            <person name="Monroe E.A."/>
            <person name="Podell S."/>
            <person name="Hess W.R."/>
            <person name="Klages S."/>
            <person name="Esquenazi E."/>
            <person name="Niessen S."/>
            <person name="Hoover H."/>
            <person name="Rothmann M."/>
            <person name="Lasken R.S."/>
            <person name="Yates J.R.III."/>
            <person name="Reinhardt R."/>
            <person name="Kube M."/>
            <person name="Burkart M.D."/>
            <person name="Allen E.E."/>
            <person name="Dorrestein P.C."/>
            <person name="Gerwick W.H."/>
            <person name="Gerwick L."/>
        </authorList>
    </citation>
    <scope>NUCLEOTIDE SEQUENCE [LARGE SCALE GENOMIC DNA]</scope>
    <source>
        <strain evidence="1 3">3L</strain>
    </source>
</reference>
<dbReference type="Gene3D" id="3.40.50.300">
    <property type="entry name" value="P-loop containing nucleotide triphosphate hydrolases"/>
    <property type="match status" value="1"/>
</dbReference>
<dbReference type="InterPro" id="IPR027417">
    <property type="entry name" value="P-loop_NTPase"/>
</dbReference>
<dbReference type="SUPFAM" id="SSF52540">
    <property type="entry name" value="P-loop containing nucleoside triphosphate hydrolases"/>
    <property type="match status" value="1"/>
</dbReference>
<accession>F4Y2M9</accession>
<organism evidence="2 3">
    <name type="scientific">Moorena producens 3L</name>
    <dbReference type="NCBI Taxonomy" id="489825"/>
    <lineage>
        <taxon>Bacteria</taxon>
        <taxon>Bacillati</taxon>
        <taxon>Cyanobacteriota</taxon>
        <taxon>Cyanophyceae</taxon>
        <taxon>Coleofasciculales</taxon>
        <taxon>Coleofasciculaceae</taxon>
        <taxon>Moorena</taxon>
    </lineage>
</organism>
<keyword evidence="2" id="KW-0808">Transferase</keyword>
<dbReference type="OrthoDB" id="9766687at2"/>
<gene>
    <name evidence="2" type="ORF">LYNGBM3L_68110</name>
</gene>
<protein>
    <submittedName>
        <fullName evidence="1 2">Sulfotransferase domain protein</fullName>
    </submittedName>
</protein>
<reference evidence="2" key="2">
    <citation type="journal article" date="2011" name="Proc. Natl. Acad. Sci. U.S.A.">
        <title>Genomic insights into the physiology and ecology of the marine filamentous cyanobacterium Lyngbya majuscula.</title>
        <authorList>
            <person name="Jones A.C."/>
            <person name="Monroe E.A."/>
            <person name="Podell S."/>
            <person name="Hess W.R."/>
            <person name="Klages S."/>
            <person name="Esquenazi E."/>
            <person name="Niessen S."/>
            <person name="Hoover H."/>
            <person name="Rothmann M."/>
            <person name="Lasken R.S."/>
            <person name="Yates J.R.III."/>
            <person name="Reinhardt R."/>
            <person name="Kube M."/>
            <person name="Burkart M.D."/>
            <person name="Allen E.E."/>
            <person name="Dorrestein P.C."/>
            <person name="Gerwick W.H."/>
            <person name="Gerwick L."/>
        </authorList>
    </citation>
    <scope>NUCLEOTIDE SEQUENCE</scope>
    <source>
        <strain evidence="2">3L</strain>
    </source>
</reference>
<name>F4Y2M9_9CYAN</name>